<dbReference type="SUPFAM" id="SSF103190">
    <property type="entry name" value="Sensory domain-like"/>
    <property type="match status" value="1"/>
</dbReference>
<evidence type="ECO:0000256" key="2">
    <source>
        <dbReference type="ARBA" id="ARBA00022475"/>
    </source>
</evidence>
<keyword evidence="2" id="KW-1003">Cell membrane</keyword>
<organism evidence="8 9">
    <name type="scientific">Campylobacter hyointestinalis subsp. lawsonii</name>
    <dbReference type="NCBI Taxonomy" id="91353"/>
    <lineage>
        <taxon>Bacteria</taxon>
        <taxon>Pseudomonadati</taxon>
        <taxon>Campylobacterota</taxon>
        <taxon>Epsilonproteobacteria</taxon>
        <taxon>Campylobacterales</taxon>
        <taxon>Campylobacteraceae</taxon>
        <taxon>Campylobacter</taxon>
    </lineage>
</organism>
<keyword evidence="4 6" id="KW-1133">Transmembrane helix</keyword>
<dbReference type="AlphaFoldDB" id="A0AAV6EDB8"/>
<keyword evidence="3 6" id="KW-0812">Transmembrane</keyword>
<reference evidence="8 9" key="1">
    <citation type="submission" date="2019-09" db="EMBL/GenBank/DDBJ databases">
        <title>Draft genome sequences of 48 bacterial type strains from the CCUG.</title>
        <authorList>
            <person name="Tunovic T."/>
            <person name="Pineiro-Iglesias B."/>
            <person name="Unosson C."/>
            <person name="Inganas E."/>
            <person name="Ohlen M."/>
            <person name="Cardew S."/>
            <person name="Jensie-Markopoulos S."/>
            <person name="Salva-Serra F."/>
            <person name="Jaen-Luchoro D."/>
            <person name="Karlsson R."/>
            <person name="Svensson-Stadler L."/>
            <person name="Chun J."/>
            <person name="Moore E."/>
        </authorList>
    </citation>
    <scope>NUCLEOTIDE SEQUENCE [LARGE SCALE GENOMIC DNA]</scope>
    <source>
        <strain evidence="8 9">CCUG 34538</strain>
    </source>
</reference>
<feature type="transmembrane region" description="Helical" evidence="6">
    <location>
        <begin position="285"/>
        <end position="303"/>
    </location>
</feature>
<evidence type="ECO:0000256" key="5">
    <source>
        <dbReference type="ARBA" id="ARBA00023136"/>
    </source>
</evidence>
<gene>
    <name evidence="8" type="ORF">F7P66_09125</name>
</gene>
<dbReference type="GO" id="GO:0005886">
    <property type="term" value="C:plasma membrane"/>
    <property type="evidence" value="ECO:0007669"/>
    <property type="project" value="UniProtKB-SubCell"/>
</dbReference>
<evidence type="ECO:0000259" key="7">
    <source>
        <dbReference type="Pfam" id="PF02743"/>
    </source>
</evidence>
<evidence type="ECO:0000256" key="3">
    <source>
        <dbReference type="ARBA" id="ARBA00022692"/>
    </source>
</evidence>
<protein>
    <submittedName>
        <fullName evidence="8">Methyl-accepting chemotaxis protein</fullName>
    </submittedName>
</protein>
<dbReference type="RefSeq" id="WP_282958634.1">
    <property type="nucleotide sequence ID" value="NZ_VZON01000013.1"/>
</dbReference>
<feature type="transmembrane region" description="Helical" evidence="6">
    <location>
        <begin position="12"/>
        <end position="30"/>
    </location>
</feature>
<accession>A0AAV6EDB8</accession>
<dbReference type="Gene3D" id="6.10.340.10">
    <property type="match status" value="1"/>
</dbReference>
<evidence type="ECO:0000313" key="8">
    <source>
        <dbReference type="EMBL" id="KAB0610891.1"/>
    </source>
</evidence>
<evidence type="ECO:0000313" key="9">
    <source>
        <dbReference type="Proteomes" id="UP000423641"/>
    </source>
</evidence>
<dbReference type="InterPro" id="IPR029151">
    <property type="entry name" value="Sensor-like_sf"/>
</dbReference>
<name>A0AAV6EDB8_CAMHY</name>
<dbReference type="CDD" id="cd12913">
    <property type="entry name" value="PDC1_MCP_like"/>
    <property type="match status" value="1"/>
</dbReference>
<keyword evidence="5 6" id="KW-0472">Membrane</keyword>
<sequence>MQQRGLATKVSIGVSILFMILLIVLTYINYSNSKVNTTQLLSSERAKSIQAGKMLLDTQFKKAIVGIENLSKLFSSNNYDYKEVENILKNINSSMDFEAMYIAYQDNGMIVASDGNSGLPTDEYDPRKQNWYQEAANLRKTLITEPYIDNVTKKQIITAATPFYKDNKLLYVVGADFTIDGIQKEFNELGNAEGAYMLLMDKNAKLLMHPLSDFRGKILNATKEILKNYKANNIDEYGRLPYTHEDGSKKLGRCVPFGINDWIICSNVDVEFFSKKTDDILYKNIIISIIFIILGTLIIYILVKRFLKPIQIIQNGLKNFFDFLNNKNNNPKDIKINSNDEFGVMAKMINENINLVKENLNQDSIAVNESLQRAKEVENGNLSVRITSKPASPGLNQLKDVLNKMLS</sequence>
<dbReference type="EMBL" id="VZON01000013">
    <property type="protein sequence ID" value="KAB0610891.1"/>
    <property type="molecule type" value="Genomic_DNA"/>
</dbReference>
<evidence type="ECO:0000256" key="4">
    <source>
        <dbReference type="ARBA" id="ARBA00022989"/>
    </source>
</evidence>
<comment type="subcellular location">
    <subcellularLocation>
        <location evidence="1">Cell membrane</location>
        <topology evidence="1">Multi-pass membrane protein</topology>
    </subcellularLocation>
</comment>
<comment type="caution">
    <text evidence="8">The sequence shown here is derived from an EMBL/GenBank/DDBJ whole genome shotgun (WGS) entry which is preliminary data.</text>
</comment>
<evidence type="ECO:0000256" key="6">
    <source>
        <dbReference type="SAM" id="Phobius"/>
    </source>
</evidence>
<feature type="domain" description="Cache" evidence="7">
    <location>
        <begin position="68"/>
        <end position="264"/>
    </location>
</feature>
<dbReference type="Gene3D" id="3.30.450.20">
    <property type="entry name" value="PAS domain"/>
    <property type="match status" value="2"/>
</dbReference>
<proteinExistence type="predicted"/>
<dbReference type="InterPro" id="IPR033479">
    <property type="entry name" value="dCache_1"/>
</dbReference>
<dbReference type="CDD" id="cd18774">
    <property type="entry name" value="PDC2_HK_sensor"/>
    <property type="match status" value="1"/>
</dbReference>
<feature type="non-terminal residue" evidence="8">
    <location>
        <position position="407"/>
    </location>
</feature>
<dbReference type="Proteomes" id="UP000423641">
    <property type="component" value="Unassembled WGS sequence"/>
</dbReference>
<evidence type="ECO:0000256" key="1">
    <source>
        <dbReference type="ARBA" id="ARBA00004651"/>
    </source>
</evidence>
<dbReference type="Pfam" id="PF02743">
    <property type="entry name" value="dCache_1"/>
    <property type="match status" value="1"/>
</dbReference>